<name>A0A1I4WJK5_9HYPH</name>
<keyword evidence="2" id="KW-1185">Reference proteome</keyword>
<protein>
    <submittedName>
        <fullName evidence="1">Uncharacterized protein</fullName>
    </submittedName>
</protein>
<comment type="caution">
    <text evidence="1">The sequence shown here is derived from an EMBL/GenBank/DDBJ whole genome shotgun (WGS) entry which is preliminary data.</text>
</comment>
<dbReference type="EMBL" id="PJNW01000008">
    <property type="protein sequence ID" value="PKR89082.1"/>
    <property type="molecule type" value="Genomic_DNA"/>
</dbReference>
<proteinExistence type="predicted"/>
<sequence>MNKIVDNSTLTAAPVSLGALQGVGVPQDQAEDGGAVFKSVAPHASNADDAKGLNGEARVALSGWLAEQCQRSGSAYKRTRLHGDALQRQTIALLSLEVALFPEIDWDERLDALHIDRAHITSKHKMCKAVAATFGLDSKADNLVEARQAGKMIDRLALTVEWLANQIRSMTPAQLKAVTFDDQGVKQLVALLMSVGGITKASDLQRGINNGRGKVIIDRFAGAVKRADKGKAVLRKRDGLAEGADIPISITVTVGNKQVPFEVPQSLVESIKGQIYEDAYEVSPIANMLGELVEVGSVVAHREQTLAAGSLGADPEMYAGSRQFVLRPDQSILISSITPTDSCGPVVVARPKVAIVDPWPAGFCRLSSEGWSFAEANLLDADRRKYFDASIMASANTACAASIELITSVAGIEKARSYSVDVLPIASGLASYPLEFTLDKFSPEFEFAVSREDLKAWGALLPSRVSNRHKIELMSVGGGLSLLLGSHDFYPSHVTKVTDDEEVLFAPGILLSVLRMLVLLPLTDSDVEFEADPVGGMHIRFATEAADYELYIPAIMERGPKAHSRDLRPIPVA</sequence>
<dbReference type="Proteomes" id="UP000233491">
    <property type="component" value="Unassembled WGS sequence"/>
</dbReference>
<dbReference type="RefSeq" id="WP_101289282.1">
    <property type="nucleotide sequence ID" value="NZ_FOUQ01000017.1"/>
</dbReference>
<accession>A0A1I4WJK5</accession>
<dbReference type="OrthoDB" id="8432811at2"/>
<gene>
    <name evidence="1" type="ORF">CXZ10_11230</name>
</gene>
<organism evidence="1 2">
    <name type="scientific">Pleomorphomonas diazotrophica</name>
    <dbReference type="NCBI Taxonomy" id="1166257"/>
    <lineage>
        <taxon>Bacteria</taxon>
        <taxon>Pseudomonadati</taxon>
        <taxon>Pseudomonadota</taxon>
        <taxon>Alphaproteobacteria</taxon>
        <taxon>Hyphomicrobiales</taxon>
        <taxon>Pleomorphomonadaceae</taxon>
        <taxon>Pleomorphomonas</taxon>
    </lineage>
</organism>
<evidence type="ECO:0000313" key="1">
    <source>
        <dbReference type="EMBL" id="PKR89082.1"/>
    </source>
</evidence>
<evidence type="ECO:0000313" key="2">
    <source>
        <dbReference type="Proteomes" id="UP000233491"/>
    </source>
</evidence>
<dbReference type="AlphaFoldDB" id="A0A1I4WJK5"/>
<reference evidence="1 2" key="1">
    <citation type="submission" date="2017-12" db="EMBL/GenBank/DDBJ databases">
        <title>Anaerobic carbon monoxide metabolism by Pleomorphomonas carboxyditropha sp. nov., a new mesophilic hydrogenogenic carboxidotroph.</title>
        <authorList>
            <person name="Esquivel-Elizondo S."/>
            <person name="Krajmalnik-Brown R."/>
        </authorList>
    </citation>
    <scope>NUCLEOTIDE SEQUENCE [LARGE SCALE GENOMIC DNA]</scope>
    <source>
        <strain evidence="1 2">R5-392</strain>
    </source>
</reference>